<name>A0A5B7H3V0_PORTR</name>
<dbReference type="AlphaFoldDB" id="A0A5B7H3V0"/>
<dbReference type="Proteomes" id="UP000324222">
    <property type="component" value="Unassembled WGS sequence"/>
</dbReference>
<dbReference type="EMBL" id="VSRR010022259">
    <property type="protein sequence ID" value="MPC64566.1"/>
    <property type="molecule type" value="Genomic_DNA"/>
</dbReference>
<organism evidence="2 3">
    <name type="scientific">Portunus trituberculatus</name>
    <name type="common">Swimming crab</name>
    <name type="synonym">Neptunus trituberculatus</name>
    <dbReference type="NCBI Taxonomy" id="210409"/>
    <lineage>
        <taxon>Eukaryota</taxon>
        <taxon>Metazoa</taxon>
        <taxon>Ecdysozoa</taxon>
        <taxon>Arthropoda</taxon>
        <taxon>Crustacea</taxon>
        <taxon>Multicrustacea</taxon>
        <taxon>Malacostraca</taxon>
        <taxon>Eumalacostraca</taxon>
        <taxon>Eucarida</taxon>
        <taxon>Decapoda</taxon>
        <taxon>Pleocyemata</taxon>
        <taxon>Brachyura</taxon>
        <taxon>Eubrachyura</taxon>
        <taxon>Portunoidea</taxon>
        <taxon>Portunidae</taxon>
        <taxon>Portuninae</taxon>
        <taxon>Portunus</taxon>
    </lineage>
</organism>
<protein>
    <submittedName>
        <fullName evidence="2">Uncharacterized protein</fullName>
    </submittedName>
</protein>
<feature type="compositionally biased region" description="Basic and acidic residues" evidence="1">
    <location>
        <begin position="47"/>
        <end position="61"/>
    </location>
</feature>
<keyword evidence="3" id="KW-1185">Reference proteome</keyword>
<reference evidence="2 3" key="1">
    <citation type="submission" date="2019-05" db="EMBL/GenBank/DDBJ databases">
        <title>Another draft genome of Portunus trituberculatus and its Hox gene families provides insights of decapod evolution.</title>
        <authorList>
            <person name="Jeong J.-H."/>
            <person name="Song I."/>
            <person name="Kim S."/>
            <person name="Choi T."/>
            <person name="Kim D."/>
            <person name="Ryu S."/>
            <person name="Kim W."/>
        </authorList>
    </citation>
    <scope>NUCLEOTIDE SEQUENCE [LARGE SCALE GENOMIC DNA]</scope>
    <source>
        <tissue evidence="2">Muscle</tissue>
    </source>
</reference>
<evidence type="ECO:0000313" key="3">
    <source>
        <dbReference type="Proteomes" id="UP000324222"/>
    </source>
</evidence>
<accession>A0A5B7H3V0</accession>
<evidence type="ECO:0000256" key="1">
    <source>
        <dbReference type="SAM" id="MobiDB-lite"/>
    </source>
</evidence>
<evidence type="ECO:0000313" key="2">
    <source>
        <dbReference type="EMBL" id="MPC64566.1"/>
    </source>
</evidence>
<comment type="caution">
    <text evidence="2">The sequence shown here is derived from an EMBL/GenBank/DDBJ whole genome shotgun (WGS) entry which is preliminary data.</text>
</comment>
<gene>
    <name evidence="2" type="ORF">E2C01_058684</name>
</gene>
<feature type="region of interest" description="Disordered" evidence="1">
    <location>
        <begin position="31"/>
        <end position="69"/>
    </location>
</feature>
<sequence length="69" mass="7367">MCWSPLGGTCTTYYLTSPPRAAAGRRVTTANLPSRPLGRGVIGGTIHEGRRGATTRFHNDNHSPLPIPP</sequence>
<proteinExistence type="predicted"/>